<evidence type="ECO:0000256" key="5">
    <source>
        <dbReference type="ARBA" id="ARBA00022989"/>
    </source>
</evidence>
<keyword evidence="10" id="KW-1185">Reference proteome</keyword>
<comment type="subcellular location">
    <subcellularLocation>
        <location evidence="1 7">Cell membrane</location>
        <topology evidence="1 7">Multi-pass membrane protein</topology>
    </subcellularLocation>
</comment>
<keyword evidence="5 7" id="KW-1133">Transmembrane helix</keyword>
<dbReference type="SUPFAM" id="SSF161098">
    <property type="entry name" value="MetI-like"/>
    <property type="match status" value="1"/>
</dbReference>
<dbReference type="PANTHER" id="PTHR43005:SF1">
    <property type="entry name" value="SPERMIDINE_PUTRESCINE TRANSPORT SYSTEM PERMEASE PROTEIN"/>
    <property type="match status" value="1"/>
</dbReference>
<feature type="transmembrane region" description="Helical" evidence="7">
    <location>
        <begin position="270"/>
        <end position="289"/>
    </location>
</feature>
<evidence type="ECO:0000313" key="9">
    <source>
        <dbReference type="EMBL" id="NBD25711.1"/>
    </source>
</evidence>
<dbReference type="InterPro" id="IPR035906">
    <property type="entry name" value="MetI-like_sf"/>
</dbReference>
<keyword evidence="6 7" id="KW-0472">Membrane</keyword>
<reference evidence="9 10" key="1">
    <citation type="submission" date="2020-01" db="EMBL/GenBank/DDBJ databases">
        <title>Paenibacillus soybeanensis sp. nov. isolated from the nodules of soybean (Glycine max(L.) Merr).</title>
        <authorList>
            <person name="Wang H."/>
        </authorList>
    </citation>
    <scope>NUCLEOTIDE SEQUENCE [LARGE SCALE GENOMIC DNA]</scope>
    <source>
        <strain evidence="9 10">T1</strain>
    </source>
</reference>
<feature type="transmembrane region" description="Helical" evidence="7">
    <location>
        <begin position="111"/>
        <end position="131"/>
    </location>
</feature>
<keyword evidence="2 7" id="KW-0813">Transport</keyword>
<comment type="similarity">
    <text evidence="7">Belongs to the binding-protein-dependent transport system permease family.</text>
</comment>
<evidence type="ECO:0000256" key="6">
    <source>
        <dbReference type="ARBA" id="ARBA00023136"/>
    </source>
</evidence>
<evidence type="ECO:0000313" key="10">
    <source>
        <dbReference type="Proteomes" id="UP000665561"/>
    </source>
</evidence>
<organism evidence="9 10">
    <name type="scientific">Paenibacillus glycinis</name>
    <dbReference type="NCBI Taxonomy" id="2697035"/>
    <lineage>
        <taxon>Bacteria</taxon>
        <taxon>Bacillati</taxon>
        <taxon>Bacillota</taxon>
        <taxon>Bacilli</taxon>
        <taxon>Bacillales</taxon>
        <taxon>Paenibacillaceae</taxon>
        <taxon>Paenibacillus</taxon>
    </lineage>
</organism>
<evidence type="ECO:0000256" key="4">
    <source>
        <dbReference type="ARBA" id="ARBA00022692"/>
    </source>
</evidence>
<dbReference type="CDD" id="cd06261">
    <property type="entry name" value="TM_PBP2"/>
    <property type="match status" value="1"/>
</dbReference>
<evidence type="ECO:0000256" key="2">
    <source>
        <dbReference type="ARBA" id="ARBA00022448"/>
    </source>
</evidence>
<keyword evidence="3" id="KW-1003">Cell membrane</keyword>
<dbReference type="Pfam" id="PF00528">
    <property type="entry name" value="BPD_transp_1"/>
    <property type="match status" value="1"/>
</dbReference>
<proteinExistence type="inferred from homology"/>
<sequence length="298" mass="33520">MNKSNRGLRLTESQFGFLLLFPALIVYAAVLLYPLLNSTYMSFTDQTLLKADRHFVGLANFRALWHDPNFLDMFLHTVAFVVGATIAPFILGFIWSIVLQQGFKGSKWLRSLTLVNWVLPGTAISFLWMWMFQSNYGVINGLLMKLGLISENINWLGSTNYAMAVVILASTWKGVPWFMVFLFGGLQAVPREQLEAARMDGAGNVTAFLKIIYPSMRPIIAVSLILGAIGNLQQFDLQWVMTEGGPARATTTLSIEVYRSAFREWDLGKASAIGLVWVLIMGIFAAFYLRHMREQLKS</sequence>
<keyword evidence="4 7" id="KW-0812">Transmembrane</keyword>
<dbReference type="Proteomes" id="UP000665561">
    <property type="component" value="Unassembled WGS sequence"/>
</dbReference>
<protein>
    <submittedName>
        <fullName evidence="9">ABC transporter permease subunit</fullName>
    </submittedName>
</protein>
<dbReference type="PANTHER" id="PTHR43005">
    <property type="entry name" value="BLR7065 PROTEIN"/>
    <property type="match status" value="1"/>
</dbReference>
<feature type="transmembrane region" description="Helical" evidence="7">
    <location>
        <begin position="207"/>
        <end position="229"/>
    </location>
</feature>
<dbReference type="Gene3D" id="1.10.3720.10">
    <property type="entry name" value="MetI-like"/>
    <property type="match status" value="1"/>
</dbReference>
<accession>A0ABW9XSQ9</accession>
<feature type="transmembrane region" description="Helical" evidence="7">
    <location>
        <begin position="74"/>
        <end position="99"/>
    </location>
</feature>
<evidence type="ECO:0000256" key="3">
    <source>
        <dbReference type="ARBA" id="ARBA00022475"/>
    </source>
</evidence>
<dbReference type="EMBL" id="JAAAMV010000014">
    <property type="protein sequence ID" value="NBD25711.1"/>
    <property type="molecule type" value="Genomic_DNA"/>
</dbReference>
<feature type="transmembrane region" description="Helical" evidence="7">
    <location>
        <begin position="161"/>
        <end position="186"/>
    </location>
</feature>
<dbReference type="RefSeq" id="WP_161744523.1">
    <property type="nucleotide sequence ID" value="NZ_JAAAMV010000014.1"/>
</dbReference>
<evidence type="ECO:0000256" key="7">
    <source>
        <dbReference type="RuleBase" id="RU363032"/>
    </source>
</evidence>
<gene>
    <name evidence="9" type="ORF">GT019_17705</name>
</gene>
<comment type="caution">
    <text evidence="9">The sequence shown here is derived from an EMBL/GenBank/DDBJ whole genome shotgun (WGS) entry which is preliminary data.</text>
</comment>
<feature type="domain" description="ABC transmembrane type-1" evidence="8">
    <location>
        <begin position="74"/>
        <end position="288"/>
    </location>
</feature>
<evidence type="ECO:0000259" key="8">
    <source>
        <dbReference type="PROSITE" id="PS50928"/>
    </source>
</evidence>
<dbReference type="PROSITE" id="PS50928">
    <property type="entry name" value="ABC_TM1"/>
    <property type="match status" value="1"/>
</dbReference>
<name>A0ABW9XSQ9_9BACL</name>
<dbReference type="InterPro" id="IPR000515">
    <property type="entry name" value="MetI-like"/>
</dbReference>
<evidence type="ECO:0000256" key="1">
    <source>
        <dbReference type="ARBA" id="ARBA00004651"/>
    </source>
</evidence>
<feature type="transmembrane region" description="Helical" evidence="7">
    <location>
        <begin position="15"/>
        <end position="36"/>
    </location>
</feature>